<dbReference type="AlphaFoldDB" id="A0AA86NLD2"/>
<dbReference type="Proteomes" id="UP001642409">
    <property type="component" value="Unassembled WGS sequence"/>
</dbReference>
<evidence type="ECO:0000256" key="1">
    <source>
        <dbReference type="SAM" id="Coils"/>
    </source>
</evidence>
<proteinExistence type="predicted"/>
<dbReference type="EMBL" id="CATOUU010000218">
    <property type="protein sequence ID" value="CAI9921255.1"/>
    <property type="molecule type" value="Genomic_DNA"/>
</dbReference>
<protein>
    <submittedName>
        <fullName evidence="4">Hypothetical_protein</fullName>
    </submittedName>
</protein>
<gene>
    <name evidence="4" type="ORF">HINF_LOCUS64309</name>
    <name evidence="5" type="ORF">HINF_LOCUS64314</name>
    <name evidence="2" type="ORF">HINF_LOCUS8895</name>
    <name evidence="3" type="ORF">HINF_LOCUS8900</name>
</gene>
<evidence type="ECO:0000313" key="2">
    <source>
        <dbReference type="EMBL" id="CAI9921250.1"/>
    </source>
</evidence>
<dbReference type="EMBL" id="CATOUU010000218">
    <property type="protein sequence ID" value="CAI9921250.1"/>
    <property type="molecule type" value="Genomic_DNA"/>
</dbReference>
<accession>A0AA86NLD2</accession>
<keyword evidence="6" id="KW-1185">Reference proteome</keyword>
<name>A0AA86NLD2_9EUKA</name>
<comment type="caution">
    <text evidence="3">The sequence shown here is derived from an EMBL/GenBank/DDBJ whole genome shotgun (WGS) entry which is preliminary data.</text>
</comment>
<dbReference type="EMBL" id="CAXDID020000411">
    <property type="protein sequence ID" value="CAL6088826.1"/>
    <property type="molecule type" value="Genomic_DNA"/>
</dbReference>
<dbReference type="EMBL" id="CAXDID020000411">
    <property type="protein sequence ID" value="CAL6088816.1"/>
    <property type="molecule type" value="Genomic_DNA"/>
</dbReference>
<evidence type="ECO:0000313" key="6">
    <source>
        <dbReference type="Proteomes" id="UP001642409"/>
    </source>
</evidence>
<keyword evidence="1" id="KW-0175">Coiled coil</keyword>
<sequence length="183" mass="20155">MNLQNVNTSLQSLISKNAIDISSINNSLGQFYQVATTNNSVLNSSIVGLNAQVTSQFAQITNNLNSLITLNNSFNSFTASALTNNTKQNTEITALNTSILNQQAQITSINSSLTQTKNDIYNQINELNRRISSIETSSLMQLKISYINNEHCNDLDVIMICTPEICGYMPTMTECITWTNGTL</sequence>
<evidence type="ECO:0000313" key="3">
    <source>
        <dbReference type="EMBL" id="CAI9921255.1"/>
    </source>
</evidence>
<reference evidence="4 6" key="2">
    <citation type="submission" date="2024-07" db="EMBL/GenBank/DDBJ databases">
        <authorList>
            <person name="Akdeniz Z."/>
        </authorList>
    </citation>
    <scope>NUCLEOTIDE SEQUENCE [LARGE SCALE GENOMIC DNA]</scope>
</reference>
<feature type="coiled-coil region" evidence="1">
    <location>
        <begin position="110"/>
        <end position="137"/>
    </location>
</feature>
<reference evidence="3" key="1">
    <citation type="submission" date="2023-06" db="EMBL/GenBank/DDBJ databases">
        <authorList>
            <person name="Kurt Z."/>
        </authorList>
    </citation>
    <scope>NUCLEOTIDE SEQUENCE</scope>
</reference>
<organism evidence="3">
    <name type="scientific">Hexamita inflata</name>
    <dbReference type="NCBI Taxonomy" id="28002"/>
    <lineage>
        <taxon>Eukaryota</taxon>
        <taxon>Metamonada</taxon>
        <taxon>Diplomonadida</taxon>
        <taxon>Hexamitidae</taxon>
        <taxon>Hexamitinae</taxon>
        <taxon>Hexamita</taxon>
    </lineage>
</organism>
<evidence type="ECO:0000313" key="4">
    <source>
        <dbReference type="EMBL" id="CAL6088816.1"/>
    </source>
</evidence>
<evidence type="ECO:0000313" key="5">
    <source>
        <dbReference type="EMBL" id="CAL6088826.1"/>
    </source>
</evidence>